<evidence type="ECO:0000313" key="1">
    <source>
        <dbReference type="EMBL" id="KAL3400827.1"/>
    </source>
</evidence>
<proteinExistence type="predicted"/>
<gene>
    <name evidence="1" type="ORF">TKK_005967</name>
</gene>
<dbReference type="Proteomes" id="UP001627154">
    <property type="component" value="Unassembled WGS sequence"/>
</dbReference>
<evidence type="ECO:0000313" key="2">
    <source>
        <dbReference type="Proteomes" id="UP001627154"/>
    </source>
</evidence>
<keyword evidence="2" id="KW-1185">Reference proteome</keyword>
<comment type="caution">
    <text evidence="1">The sequence shown here is derived from an EMBL/GenBank/DDBJ whole genome shotgun (WGS) entry which is preliminary data.</text>
</comment>
<sequence>MQVKVRLAGANCHRQPDCEFLFKNDIVAVCMRVHYTLKLVVEASVAEAVVVEYIECIVLQRPVYELALFLRRIVECECIHIRR</sequence>
<protein>
    <submittedName>
        <fullName evidence="1">Uncharacterized protein</fullName>
    </submittedName>
</protein>
<accession>A0ABD2X7H7</accession>
<name>A0ABD2X7H7_9HYME</name>
<dbReference type="AlphaFoldDB" id="A0ABD2X7H7"/>
<organism evidence="1 2">
    <name type="scientific">Trichogramma kaykai</name>
    <dbReference type="NCBI Taxonomy" id="54128"/>
    <lineage>
        <taxon>Eukaryota</taxon>
        <taxon>Metazoa</taxon>
        <taxon>Ecdysozoa</taxon>
        <taxon>Arthropoda</taxon>
        <taxon>Hexapoda</taxon>
        <taxon>Insecta</taxon>
        <taxon>Pterygota</taxon>
        <taxon>Neoptera</taxon>
        <taxon>Endopterygota</taxon>
        <taxon>Hymenoptera</taxon>
        <taxon>Apocrita</taxon>
        <taxon>Proctotrupomorpha</taxon>
        <taxon>Chalcidoidea</taxon>
        <taxon>Trichogrammatidae</taxon>
        <taxon>Trichogramma</taxon>
    </lineage>
</organism>
<dbReference type="EMBL" id="JBJJXI010000050">
    <property type="protein sequence ID" value="KAL3400827.1"/>
    <property type="molecule type" value="Genomic_DNA"/>
</dbReference>
<reference evidence="1 2" key="1">
    <citation type="journal article" date="2024" name="bioRxiv">
        <title>A reference genome for Trichogramma kaykai: A tiny desert-dwelling parasitoid wasp with competing sex-ratio distorters.</title>
        <authorList>
            <person name="Culotta J."/>
            <person name="Lindsey A.R."/>
        </authorList>
    </citation>
    <scope>NUCLEOTIDE SEQUENCE [LARGE SCALE GENOMIC DNA]</scope>
    <source>
        <strain evidence="1 2">KSX58</strain>
    </source>
</reference>